<name>A0ABT5NYB1_9PSED</name>
<feature type="transmembrane region" description="Helical" evidence="1">
    <location>
        <begin position="204"/>
        <end position="225"/>
    </location>
</feature>
<feature type="transmembrane region" description="Helical" evidence="1">
    <location>
        <begin position="182"/>
        <end position="198"/>
    </location>
</feature>
<protein>
    <submittedName>
        <fullName evidence="2">YoaK family protein</fullName>
    </submittedName>
</protein>
<dbReference type="EMBL" id="JAMDGY010000077">
    <property type="protein sequence ID" value="MDD0993094.1"/>
    <property type="molecule type" value="Genomic_DNA"/>
</dbReference>
<keyword evidence="1" id="KW-0472">Membrane</keyword>
<feature type="transmembrane region" description="Helical" evidence="1">
    <location>
        <begin position="105"/>
        <end position="133"/>
    </location>
</feature>
<comment type="caution">
    <text evidence="2">The sequence shown here is derived from an EMBL/GenBank/DDBJ whole genome shotgun (WGS) entry which is preliminary data.</text>
</comment>
<sequence>MLPAHTPQSHRRAHVTRLHKRRGHVGLLFVGALSVLAGMTDAIGFLATGDFVSFMSGNTTRLAVALGDGHGALAARLTLLILAFVVGNALGVIIARLTGKRAWPLLGLTALLLLGAGLCGLQAELLAMFSAIIAMGMLNAAVEEVNGLPIGLTYVTGALSRFGRGLGRWLLGERRSGWRAQLVPWGGMFFGAVLGGLLELHLGFAALLASSALAALLAVASLLIPRRWVQRYMAR</sequence>
<keyword evidence="1" id="KW-0812">Transmembrane</keyword>
<dbReference type="InterPro" id="IPR010699">
    <property type="entry name" value="DUF1275"/>
</dbReference>
<proteinExistence type="predicted"/>
<keyword evidence="1" id="KW-1133">Transmembrane helix</keyword>
<evidence type="ECO:0000313" key="2">
    <source>
        <dbReference type="EMBL" id="MDD0993094.1"/>
    </source>
</evidence>
<dbReference type="RefSeq" id="WP_273913915.1">
    <property type="nucleotide sequence ID" value="NZ_JAMDGX010000116.1"/>
</dbReference>
<feature type="transmembrane region" description="Helical" evidence="1">
    <location>
        <begin position="25"/>
        <end position="47"/>
    </location>
</feature>
<reference evidence="2 3" key="1">
    <citation type="submission" date="2022-05" db="EMBL/GenBank/DDBJ databases">
        <title>Novel Pseudomonas spp. Isolated from a Rainbow Trout Aquaculture Facility.</title>
        <authorList>
            <person name="Testerman T."/>
            <person name="Graf J."/>
        </authorList>
    </citation>
    <scope>NUCLEOTIDE SEQUENCE [LARGE SCALE GENOMIC DNA]</scope>
    <source>
        <strain evidence="2 3">ID681</strain>
    </source>
</reference>
<dbReference type="Proteomes" id="UP001148203">
    <property type="component" value="Unassembled WGS sequence"/>
</dbReference>
<organism evidence="2 3">
    <name type="scientific">Pseudomonas fontis</name>
    <dbReference type="NCBI Taxonomy" id="2942633"/>
    <lineage>
        <taxon>Bacteria</taxon>
        <taxon>Pseudomonadati</taxon>
        <taxon>Pseudomonadota</taxon>
        <taxon>Gammaproteobacteria</taxon>
        <taxon>Pseudomonadales</taxon>
        <taxon>Pseudomonadaceae</taxon>
        <taxon>Pseudomonas</taxon>
    </lineage>
</organism>
<accession>A0ABT5NYB1</accession>
<dbReference type="Pfam" id="PF06912">
    <property type="entry name" value="DUF1275"/>
    <property type="match status" value="1"/>
</dbReference>
<dbReference type="PANTHER" id="PTHR37314:SF4">
    <property type="entry name" value="UPF0700 TRANSMEMBRANE PROTEIN YOAK"/>
    <property type="match status" value="1"/>
</dbReference>
<gene>
    <name evidence="2" type="ORF">M5G11_21425</name>
</gene>
<keyword evidence="3" id="KW-1185">Reference proteome</keyword>
<feature type="transmembrane region" description="Helical" evidence="1">
    <location>
        <begin position="73"/>
        <end position="93"/>
    </location>
</feature>
<evidence type="ECO:0000313" key="3">
    <source>
        <dbReference type="Proteomes" id="UP001148203"/>
    </source>
</evidence>
<evidence type="ECO:0000256" key="1">
    <source>
        <dbReference type="SAM" id="Phobius"/>
    </source>
</evidence>
<dbReference type="PANTHER" id="PTHR37314">
    <property type="entry name" value="SLR0142 PROTEIN"/>
    <property type="match status" value="1"/>
</dbReference>